<dbReference type="PROSITE" id="PS00164">
    <property type="entry name" value="ENOLASE"/>
    <property type="match status" value="1"/>
</dbReference>
<keyword evidence="7" id="KW-0456">Lyase</keyword>
<evidence type="ECO:0000259" key="14">
    <source>
        <dbReference type="SMART" id="SM01193"/>
    </source>
</evidence>
<comment type="pathway">
    <text evidence="1">Carbohydrate degradation; glycolysis; pyruvate from D-glyceraldehyde 3-phosphate: step 4/5.</text>
</comment>
<dbReference type="AlphaFoldDB" id="A0AA35SZ67"/>
<dbReference type="SFLD" id="SFLDS00001">
    <property type="entry name" value="Enolase"/>
    <property type="match status" value="1"/>
</dbReference>
<feature type="binding site" evidence="11">
    <location>
        <position position="323"/>
    </location>
    <ligand>
        <name>substrate</name>
    </ligand>
</feature>
<feature type="domain" description="Enolase N-terminal" evidence="14">
    <location>
        <begin position="10"/>
        <end position="143"/>
    </location>
</feature>
<accession>A0AA35SZ67</accession>
<dbReference type="GO" id="GO:0000287">
    <property type="term" value="F:magnesium ion binding"/>
    <property type="evidence" value="ECO:0007669"/>
    <property type="project" value="InterPro"/>
</dbReference>
<dbReference type="InterPro" id="IPR020809">
    <property type="entry name" value="Enolase_CS"/>
</dbReference>
<keyword evidence="6" id="KW-0324">Glycolysis</keyword>
<evidence type="ECO:0000256" key="1">
    <source>
        <dbReference type="ARBA" id="ARBA00005031"/>
    </source>
</evidence>
<comment type="cofactor">
    <cofactor evidence="12">
        <name>Mg(2+)</name>
        <dbReference type="ChEBI" id="CHEBI:18420"/>
    </cofactor>
    <text evidence="12">Mg(2+) is required for catalysis and for stabilizing the dimer.</text>
</comment>
<keyword evidence="12" id="KW-0479">Metal-binding</keyword>
<evidence type="ECO:0000256" key="12">
    <source>
        <dbReference type="PIRSR" id="PIRSR001400-3"/>
    </source>
</evidence>
<dbReference type="SMART" id="SM01192">
    <property type="entry name" value="Enolase_C"/>
    <property type="match status" value="1"/>
</dbReference>
<feature type="domain" description="Enolase C-terminal TIM barrel" evidence="13">
    <location>
        <begin position="148"/>
        <end position="436"/>
    </location>
</feature>
<evidence type="ECO:0000256" key="7">
    <source>
        <dbReference type="ARBA" id="ARBA00023239"/>
    </source>
</evidence>
<dbReference type="GO" id="GO:0006096">
    <property type="term" value="P:glycolytic process"/>
    <property type="evidence" value="ECO:0007669"/>
    <property type="project" value="UniProtKB-KW"/>
</dbReference>
<protein>
    <recommendedName>
        <fullName evidence="4">Enolase</fullName>
        <ecNumber evidence="3">4.2.1.11</ecNumber>
    </recommendedName>
    <alternativeName>
        <fullName evidence="8">2-phospho-D-glycerate hydro-lyase</fullName>
    </alternativeName>
    <alternativeName>
        <fullName evidence="9">2-phosphoglycerate dehydratase</fullName>
    </alternativeName>
</protein>
<dbReference type="CDD" id="cd03313">
    <property type="entry name" value="enolase"/>
    <property type="match status" value="1"/>
</dbReference>
<name>A0AA35SZ67_GEOBA</name>
<evidence type="ECO:0000256" key="3">
    <source>
        <dbReference type="ARBA" id="ARBA00012058"/>
    </source>
</evidence>
<dbReference type="SFLD" id="SFLDF00002">
    <property type="entry name" value="enolase"/>
    <property type="match status" value="1"/>
</dbReference>
<feature type="binding site" evidence="11">
    <location>
        <position position="296"/>
    </location>
    <ligand>
        <name>substrate</name>
    </ligand>
</feature>
<dbReference type="GO" id="GO:0004634">
    <property type="term" value="F:phosphopyruvate hydratase activity"/>
    <property type="evidence" value="ECO:0007669"/>
    <property type="project" value="UniProtKB-EC"/>
</dbReference>
<feature type="active site" description="Proton acceptor" evidence="10">
    <location>
        <position position="348"/>
    </location>
</feature>
<dbReference type="Pfam" id="PF03952">
    <property type="entry name" value="Enolase_N"/>
    <property type="match status" value="1"/>
</dbReference>
<keyword evidence="5 12" id="KW-0460">Magnesium</keyword>
<dbReference type="EC" id="4.2.1.11" evidence="3"/>
<evidence type="ECO:0000259" key="13">
    <source>
        <dbReference type="SMART" id="SM01192"/>
    </source>
</evidence>
<dbReference type="InterPro" id="IPR029017">
    <property type="entry name" value="Enolase-like_N"/>
</dbReference>
<comment type="caution">
    <text evidence="15">The sequence shown here is derived from an EMBL/GenBank/DDBJ whole genome shotgun (WGS) entry which is preliminary data.</text>
</comment>
<feature type="binding site" evidence="11">
    <location>
        <position position="399"/>
    </location>
    <ligand>
        <name>substrate</name>
    </ligand>
</feature>
<evidence type="ECO:0000256" key="5">
    <source>
        <dbReference type="ARBA" id="ARBA00022842"/>
    </source>
</evidence>
<evidence type="ECO:0000256" key="10">
    <source>
        <dbReference type="PIRSR" id="PIRSR001400-1"/>
    </source>
</evidence>
<dbReference type="InterPro" id="IPR020811">
    <property type="entry name" value="Enolase_N"/>
</dbReference>
<evidence type="ECO:0000256" key="8">
    <source>
        <dbReference type="ARBA" id="ARBA00031125"/>
    </source>
</evidence>
<dbReference type="Proteomes" id="UP001174909">
    <property type="component" value="Unassembled WGS sequence"/>
</dbReference>
<dbReference type="PANTHER" id="PTHR11902:SF1">
    <property type="entry name" value="ENOLASE"/>
    <property type="match status" value="1"/>
</dbReference>
<feature type="binding site" evidence="12">
    <location>
        <position position="296"/>
    </location>
    <ligand>
        <name>Mg(2+)</name>
        <dbReference type="ChEBI" id="CHEBI:18420"/>
    </ligand>
</feature>
<sequence>MTQQDDNAVIAEVKGREVLDSRGNPTVEAEVRLSNGIRAHAAVPSGASTGSYEALELRDGDAGRFGGSGVRKAVANINEVIGPALVGKSPLNQAAIDEAMLEVDGTPSKSNLGANAILAVSMATARVASLVASDAGGELWRYLAHGNRVSLPAPMFNILNGGRHASYSADIQEFMVSPAGLPTFSDALRAGAEIYQALKGLLRAGGHNLNVGDEGGFAPSLPSNRDAIEVVLKAIETAGYTAGKDVFVTLDVAASELYENATGQYVLEREGTSLDSGQLVDLYADWKRAYPIVSIEDGLDEDDWEGWAELTRRLGDSVQLVGDDLFVTNISRVQRGIDEGAGNSVLLKPNQIGTLTETLQALRMTREANWSAVMSHRSGETEDTTIADLAVAWNVGQIKTGAPARSERVAKYNRLLRIEAELGAEAEYAGNRAYAVYGAN</sequence>
<dbReference type="InterPro" id="IPR036849">
    <property type="entry name" value="Enolase-like_C_sf"/>
</dbReference>
<gene>
    <name evidence="15" type="ORF">GBAR_LOCUS21493</name>
</gene>
<dbReference type="SUPFAM" id="SSF54826">
    <property type="entry name" value="Enolase N-terminal domain-like"/>
    <property type="match status" value="1"/>
</dbReference>
<feature type="binding site" evidence="11">
    <location>
        <position position="164"/>
    </location>
    <ligand>
        <name>substrate</name>
    </ligand>
</feature>
<dbReference type="EMBL" id="CASHTH010002999">
    <property type="protein sequence ID" value="CAI8038548.1"/>
    <property type="molecule type" value="Genomic_DNA"/>
</dbReference>
<dbReference type="HAMAP" id="MF_00318">
    <property type="entry name" value="Enolase"/>
    <property type="match status" value="1"/>
</dbReference>
<reference evidence="15" key="1">
    <citation type="submission" date="2023-03" db="EMBL/GenBank/DDBJ databases">
        <authorList>
            <person name="Steffen K."/>
            <person name="Cardenas P."/>
        </authorList>
    </citation>
    <scope>NUCLEOTIDE SEQUENCE</scope>
</reference>
<dbReference type="SMART" id="SM01193">
    <property type="entry name" value="Enolase_N"/>
    <property type="match status" value="1"/>
</dbReference>
<feature type="binding site" evidence="11">
    <location>
        <position position="173"/>
    </location>
    <ligand>
        <name>substrate</name>
    </ligand>
</feature>
<dbReference type="InterPro" id="IPR000941">
    <property type="entry name" value="Enolase"/>
</dbReference>
<organism evidence="15 16">
    <name type="scientific">Geodia barretti</name>
    <name type="common">Barrett's horny sponge</name>
    <dbReference type="NCBI Taxonomy" id="519541"/>
    <lineage>
        <taxon>Eukaryota</taxon>
        <taxon>Metazoa</taxon>
        <taxon>Porifera</taxon>
        <taxon>Demospongiae</taxon>
        <taxon>Heteroscleromorpha</taxon>
        <taxon>Tetractinellida</taxon>
        <taxon>Astrophorina</taxon>
        <taxon>Geodiidae</taxon>
        <taxon>Geodia</taxon>
    </lineage>
</organism>
<evidence type="ECO:0000313" key="15">
    <source>
        <dbReference type="EMBL" id="CAI8038548.1"/>
    </source>
</evidence>
<dbReference type="Pfam" id="PF00113">
    <property type="entry name" value="Enolase_C"/>
    <property type="match status" value="1"/>
</dbReference>
<dbReference type="NCBIfam" id="TIGR01060">
    <property type="entry name" value="eno"/>
    <property type="match status" value="1"/>
</dbReference>
<proteinExistence type="inferred from homology"/>
<dbReference type="PRINTS" id="PR00148">
    <property type="entry name" value="ENOLASE"/>
</dbReference>
<dbReference type="SFLD" id="SFLDG00178">
    <property type="entry name" value="enolase"/>
    <property type="match status" value="1"/>
</dbReference>
<feature type="active site" description="Proton donor" evidence="10">
    <location>
        <position position="214"/>
    </location>
</feature>
<evidence type="ECO:0000313" key="16">
    <source>
        <dbReference type="Proteomes" id="UP001174909"/>
    </source>
</evidence>
<dbReference type="InterPro" id="IPR020810">
    <property type="entry name" value="Enolase_C"/>
</dbReference>
<dbReference type="GO" id="GO:0000015">
    <property type="term" value="C:phosphopyruvate hydratase complex"/>
    <property type="evidence" value="ECO:0007669"/>
    <property type="project" value="InterPro"/>
</dbReference>
<dbReference type="PANTHER" id="PTHR11902">
    <property type="entry name" value="ENOLASE"/>
    <property type="match status" value="1"/>
</dbReference>
<dbReference type="Gene3D" id="3.30.390.10">
    <property type="entry name" value="Enolase-like, N-terminal domain"/>
    <property type="match status" value="1"/>
</dbReference>
<evidence type="ECO:0000256" key="6">
    <source>
        <dbReference type="ARBA" id="ARBA00023152"/>
    </source>
</evidence>
<dbReference type="Gene3D" id="3.20.20.120">
    <property type="entry name" value="Enolase-like C-terminal domain"/>
    <property type="match status" value="1"/>
</dbReference>
<feature type="binding site" evidence="12">
    <location>
        <position position="251"/>
    </location>
    <ligand>
        <name>Mg(2+)</name>
        <dbReference type="ChEBI" id="CHEBI:18420"/>
    </ligand>
</feature>
<keyword evidence="16" id="KW-1185">Reference proteome</keyword>
<feature type="binding site" evidence="11">
    <location>
        <begin position="375"/>
        <end position="378"/>
    </location>
    <ligand>
        <name>substrate</name>
    </ligand>
</feature>
<evidence type="ECO:0000256" key="9">
    <source>
        <dbReference type="ARBA" id="ARBA00032132"/>
    </source>
</evidence>
<comment type="similarity">
    <text evidence="2">Belongs to the enolase family.</text>
</comment>
<evidence type="ECO:0000256" key="11">
    <source>
        <dbReference type="PIRSR" id="PIRSR001400-2"/>
    </source>
</evidence>
<feature type="binding site" evidence="12">
    <location>
        <position position="323"/>
    </location>
    <ligand>
        <name>Mg(2+)</name>
        <dbReference type="ChEBI" id="CHEBI:18420"/>
    </ligand>
</feature>
<evidence type="ECO:0000256" key="4">
    <source>
        <dbReference type="ARBA" id="ARBA00017068"/>
    </source>
</evidence>
<dbReference type="SUPFAM" id="SSF51604">
    <property type="entry name" value="Enolase C-terminal domain-like"/>
    <property type="match status" value="1"/>
</dbReference>
<dbReference type="PIRSF" id="PIRSF001400">
    <property type="entry name" value="Enolase"/>
    <property type="match status" value="1"/>
</dbReference>
<evidence type="ECO:0000256" key="2">
    <source>
        <dbReference type="ARBA" id="ARBA00009604"/>
    </source>
</evidence>